<feature type="compositionally biased region" description="Low complexity" evidence="2">
    <location>
        <begin position="158"/>
        <end position="177"/>
    </location>
</feature>
<feature type="compositionally biased region" description="Basic and acidic residues" evidence="2">
    <location>
        <begin position="180"/>
        <end position="189"/>
    </location>
</feature>
<feature type="coiled-coil region" evidence="1">
    <location>
        <begin position="55"/>
        <end position="107"/>
    </location>
</feature>
<dbReference type="EMBL" id="SWFT01000039">
    <property type="protein sequence ID" value="KAA8905938.1"/>
    <property type="molecule type" value="Genomic_DNA"/>
</dbReference>
<proteinExistence type="predicted"/>
<gene>
    <name evidence="3" type="ORF">DIURU_001315</name>
</gene>
<dbReference type="Proteomes" id="UP000449547">
    <property type="component" value="Unassembled WGS sequence"/>
</dbReference>
<evidence type="ECO:0000313" key="4">
    <source>
        <dbReference type="Proteomes" id="UP000449547"/>
    </source>
</evidence>
<sequence>MTRLSNASLQAALELHEQNRHRLEDIDRKNEQRKSLIRLATLQLIVQKVYDDDGVAELKKQVSTHEITVGKLKQEHAANNKRQATRIAQLQKENLKLKDKVKQLEKMSAPRSMLGKDALDADFGAGVTKPAKLPTFAVNDNGSDSFLSDSDSDDLLTPRKSGSRRPSTSSDVSTSSVKLRRAEKSHSEEEFTSANSTLNVTKAKKVQKIKLKPVDAITRKRQLDDDEVHNYEDEHFDVSDPNITLPNTSVPTILTPVAKRVRRKFDVGSIKSTINE</sequence>
<keyword evidence="4" id="KW-1185">Reference proteome</keyword>
<reference evidence="3 4" key="1">
    <citation type="submission" date="2019-07" db="EMBL/GenBank/DDBJ databases">
        <title>Genome assembly of two rare yeast pathogens: Diutina rugosa and Trichomonascus ciferrii.</title>
        <authorList>
            <person name="Mixao V."/>
            <person name="Saus E."/>
            <person name="Hansen A."/>
            <person name="Lass-Flor C."/>
            <person name="Gabaldon T."/>
        </authorList>
    </citation>
    <scope>NUCLEOTIDE SEQUENCE [LARGE SCALE GENOMIC DNA]</scope>
    <source>
        <strain evidence="3 4">CBS 613</strain>
    </source>
</reference>
<evidence type="ECO:0000313" key="3">
    <source>
        <dbReference type="EMBL" id="KAA8905938.1"/>
    </source>
</evidence>
<dbReference type="VEuPathDB" id="FungiDB:DIURU_001315"/>
<keyword evidence="1" id="KW-0175">Coiled coil</keyword>
<feature type="region of interest" description="Disordered" evidence="2">
    <location>
        <begin position="133"/>
        <end position="194"/>
    </location>
</feature>
<dbReference type="GeneID" id="54779968"/>
<evidence type="ECO:0000256" key="2">
    <source>
        <dbReference type="SAM" id="MobiDB-lite"/>
    </source>
</evidence>
<protein>
    <submittedName>
        <fullName evidence="3">Uncharacterized protein</fullName>
    </submittedName>
</protein>
<organism evidence="3 4">
    <name type="scientific">Diutina rugosa</name>
    <name type="common">Yeast</name>
    <name type="synonym">Candida rugosa</name>
    <dbReference type="NCBI Taxonomy" id="5481"/>
    <lineage>
        <taxon>Eukaryota</taxon>
        <taxon>Fungi</taxon>
        <taxon>Dikarya</taxon>
        <taxon>Ascomycota</taxon>
        <taxon>Saccharomycotina</taxon>
        <taxon>Pichiomycetes</taxon>
        <taxon>Debaryomycetaceae</taxon>
        <taxon>Diutina</taxon>
    </lineage>
</organism>
<dbReference type="AlphaFoldDB" id="A0A642UZP0"/>
<evidence type="ECO:0000256" key="1">
    <source>
        <dbReference type="SAM" id="Coils"/>
    </source>
</evidence>
<dbReference type="RefSeq" id="XP_034013919.1">
    <property type="nucleotide sequence ID" value="XM_034153845.1"/>
</dbReference>
<comment type="caution">
    <text evidence="3">The sequence shown here is derived from an EMBL/GenBank/DDBJ whole genome shotgun (WGS) entry which is preliminary data.</text>
</comment>
<accession>A0A642UZP0</accession>
<name>A0A642UZP0_DIURU</name>